<name>A0A072V851_MEDTR</name>
<reference evidence="2 5" key="2">
    <citation type="journal article" date="2014" name="BMC Genomics">
        <title>An improved genome release (version Mt4.0) for the model legume Medicago truncatula.</title>
        <authorList>
            <person name="Tang H."/>
            <person name="Krishnakumar V."/>
            <person name="Bidwell S."/>
            <person name="Rosen B."/>
            <person name="Chan A."/>
            <person name="Zhou S."/>
            <person name="Gentzbittel L."/>
            <person name="Childs K.L."/>
            <person name="Yandell M."/>
            <person name="Gundlach H."/>
            <person name="Mayer K.F."/>
            <person name="Schwartz D.C."/>
            <person name="Town C.D."/>
        </authorList>
    </citation>
    <scope>GENOME REANNOTATION</scope>
    <source>
        <strain evidence="2">A17</strain>
        <strain evidence="4 5">cv. Jemalong A17</strain>
    </source>
</reference>
<dbReference type="Pfam" id="PF08268">
    <property type="entry name" value="FBA_3"/>
    <property type="match status" value="1"/>
</dbReference>
<evidence type="ECO:0000259" key="1">
    <source>
        <dbReference type="Pfam" id="PF08268"/>
    </source>
</evidence>
<dbReference type="InterPro" id="IPR017451">
    <property type="entry name" value="F-box-assoc_interact_dom"/>
</dbReference>
<dbReference type="EnsemblPlants" id="KEH37801">
    <property type="protein sequence ID" value="KEH37801"/>
    <property type="gene ID" value="MTR_2g047895"/>
</dbReference>
<reference evidence="3" key="5">
    <citation type="journal article" date="2018" name="Nat. Plants">
        <title>Whole-genome landscape of Medicago truncatula symbiotic genes.</title>
        <authorList>
            <person name="Pecrix Y."/>
            <person name="Gamas P."/>
            <person name="Carrere S."/>
        </authorList>
    </citation>
    <scope>NUCLEOTIDE SEQUENCE</scope>
    <source>
        <tissue evidence="3">Leaves</tissue>
    </source>
</reference>
<proteinExistence type="predicted"/>
<dbReference type="NCBIfam" id="TIGR01640">
    <property type="entry name" value="F_box_assoc_1"/>
    <property type="match status" value="1"/>
</dbReference>
<protein>
    <submittedName>
        <fullName evidence="2">F-box protein interaction domain protein</fullName>
    </submittedName>
    <submittedName>
        <fullName evidence="3">Putative F-box associated interaction domain-containing protein</fullName>
    </submittedName>
</protein>
<organism evidence="2 5">
    <name type="scientific">Medicago truncatula</name>
    <name type="common">Barrel medic</name>
    <name type="synonym">Medicago tribuloides</name>
    <dbReference type="NCBI Taxonomy" id="3880"/>
    <lineage>
        <taxon>Eukaryota</taxon>
        <taxon>Viridiplantae</taxon>
        <taxon>Streptophyta</taxon>
        <taxon>Embryophyta</taxon>
        <taxon>Tracheophyta</taxon>
        <taxon>Spermatophyta</taxon>
        <taxon>Magnoliopsida</taxon>
        <taxon>eudicotyledons</taxon>
        <taxon>Gunneridae</taxon>
        <taxon>Pentapetalae</taxon>
        <taxon>rosids</taxon>
        <taxon>fabids</taxon>
        <taxon>Fabales</taxon>
        <taxon>Fabaceae</taxon>
        <taxon>Papilionoideae</taxon>
        <taxon>50 kb inversion clade</taxon>
        <taxon>NPAAA clade</taxon>
        <taxon>Hologalegina</taxon>
        <taxon>IRL clade</taxon>
        <taxon>Trifolieae</taxon>
        <taxon>Medicago</taxon>
    </lineage>
</organism>
<sequence>MFSCKNKDYSLPNQFITISEDFVLSHYQFNNEDCNRVLGSSNGLICMLSEYIYQYGNVQNFHLRFWNPATRSVSKIVGCVSNAFMDQHDYFRFSFGYDNTTGKYKVVAFSSVEVRVFTLGDKFWRIIQRFPLLPFRCTRTNTNEWDRNGGVYLCNSLNWFAIRSNNVGYNEWKDLNLSIEQFVITSLDLGTDSYTQLLPPRGFDEVPPVMPIVSVLMDCLCFCHYSNGNDFVIWKMTEFRVEESWTKFLKFNFVDRHLIPLFENGYTMLFLSDQGHVVRYNRKDDKVERRKISDDIQRLIAMDYIVYNPASSTSVIDNDGAWWNDWKKGRLGHWSCNIFQL</sequence>
<dbReference type="PANTHER" id="PTHR31790:SF81">
    <property type="entry name" value="PROTEIN, PUTATIVE-RELATED"/>
    <property type="match status" value="1"/>
</dbReference>
<reference evidence="6" key="4">
    <citation type="journal article" date="2018" name="Nat. Plants">
        <title>Whole-genome landscape of Medicago truncatula symbiotic genes.</title>
        <authorList>
            <person name="Pecrix Y."/>
            <person name="Staton S.E."/>
            <person name="Sallet E."/>
            <person name="Lelandais-Briere C."/>
            <person name="Moreau S."/>
            <person name="Carrere S."/>
            <person name="Blein T."/>
            <person name="Jardinaud M.F."/>
            <person name="Latrasse D."/>
            <person name="Zouine M."/>
            <person name="Zahm M."/>
            <person name="Kreplak J."/>
            <person name="Mayjonade B."/>
            <person name="Satge C."/>
            <person name="Perez M."/>
            <person name="Cauet S."/>
            <person name="Marande W."/>
            <person name="Chantry-Darmon C."/>
            <person name="Lopez-Roques C."/>
            <person name="Bouchez O."/>
            <person name="Berard A."/>
            <person name="Debelle F."/>
            <person name="Munos S."/>
            <person name="Bendahmane A."/>
            <person name="Berges H."/>
            <person name="Niebel A."/>
            <person name="Buitink J."/>
            <person name="Frugier F."/>
            <person name="Benhamed M."/>
            <person name="Crespi M."/>
            <person name="Gouzy J."/>
            <person name="Gamas P."/>
        </authorList>
    </citation>
    <scope>NUCLEOTIDE SEQUENCE [LARGE SCALE GENOMIC DNA]</scope>
    <source>
        <strain evidence="6">cv. Jemalong A17</strain>
    </source>
</reference>
<evidence type="ECO:0000313" key="2">
    <source>
        <dbReference type="EMBL" id="KEH37801.1"/>
    </source>
</evidence>
<dbReference type="InterPro" id="IPR052361">
    <property type="entry name" value="F-box_domain"/>
</dbReference>
<reference evidence="2 5" key="1">
    <citation type="journal article" date="2011" name="Nature">
        <title>The Medicago genome provides insight into the evolution of rhizobial symbioses.</title>
        <authorList>
            <person name="Young N.D."/>
            <person name="Debelle F."/>
            <person name="Oldroyd G.E."/>
            <person name="Geurts R."/>
            <person name="Cannon S.B."/>
            <person name="Udvardi M.K."/>
            <person name="Benedito V.A."/>
            <person name="Mayer K.F."/>
            <person name="Gouzy J."/>
            <person name="Schoof H."/>
            <person name="Van de Peer Y."/>
            <person name="Proost S."/>
            <person name="Cook D.R."/>
            <person name="Meyers B.C."/>
            <person name="Spannagl M."/>
            <person name="Cheung F."/>
            <person name="De Mita S."/>
            <person name="Krishnakumar V."/>
            <person name="Gundlach H."/>
            <person name="Zhou S."/>
            <person name="Mudge J."/>
            <person name="Bharti A.K."/>
            <person name="Murray J.D."/>
            <person name="Naoumkina M.A."/>
            <person name="Rosen B."/>
            <person name="Silverstein K.A."/>
            <person name="Tang H."/>
            <person name="Rombauts S."/>
            <person name="Zhao P.X."/>
            <person name="Zhou P."/>
            <person name="Barbe V."/>
            <person name="Bardou P."/>
            <person name="Bechner M."/>
            <person name="Bellec A."/>
            <person name="Berger A."/>
            <person name="Berges H."/>
            <person name="Bidwell S."/>
            <person name="Bisseling T."/>
            <person name="Choisne N."/>
            <person name="Couloux A."/>
            <person name="Denny R."/>
            <person name="Deshpande S."/>
            <person name="Dai X."/>
            <person name="Doyle J.J."/>
            <person name="Dudez A.M."/>
            <person name="Farmer A.D."/>
            <person name="Fouteau S."/>
            <person name="Franken C."/>
            <person name="Gibelin C."/>
            <person name="Gish J."/>
            <person name="Goldstein S."/>
            <person name="Gonzalez A.J."/>
            <person name="Green P.J."/>
            <person name="Hallab A."/>
            <person name="Hartog M."/>
            <person name="Hua A."/>
            <person name="Humphray S.J."/>
            <person name="Jeong D.H."/>
            <person name="Jing Y."/>
            <person name="Jocker A."/>
            <person name="Kenton S.M."/>
            <person name="Kim D.J."/>
            <person name="Klee K."/>
            <person name="Lai H."/>
            <person name="Lang C."/>
            <person name="Lin S."/>
            <person name="Macmil S.L."/>
            <person name="Magdelenat G."/>
            <person name="Matthews L."/>
            <person name="McCorrison J."/>
            <person name="Monaghan E.L."/>
            <person name="Mun J.H."/>
            <person name="Najar F.Z."/>
            <person name="Nicholson C."/>
            <person name="Noirot C."/>
            <person name="O'Bleness M."/>
            <person name="Paule C.R."/>
            <person name="Poulain J."/>
            <person name="Prion F."/>
            <person name="Qin B."/>
            <person name="Qu C."/>
            <person name="Retzel E.F."/>
            <person name="Riddle C."/>
            <person name="Sallet E."/>
            <person name="Samain S."/>
            <person name="Samson N."/>
            <person name="Sanders I."/>
            <person name="Saurat O."/>
            <person name="Scarpelli C."/>
            <person name="Schiex T."/>
            <person name="Segurens B."/>
            <person name="Severin A.J."/>
            <person name="Sherrier D.J."/>
            <person name="Shi R."/>
            <person name="Sims S."/>
            <person name="Singer S.R."/>
            <person name="Sinharoy S."/>
            <person name="Sterck L."/>
            <person name="Viollet A."/>
            <person name="Wang B.B."/>
            <person name="Wang K."/>
            <person name="Wang M."/>
            <person name="Wang X."/>
            <person name="Warfsmann J."/>
            <person name="Weissenbach J."/>
            <person name="White D.D."/>
            <person name="White J.D."/>
            <person name="Wiley G.B."/>
            <person name="Wincker P."/>
            <person name="Xing Y."/>
            <person name="Yang L."/>
            <person name="Yao Z."/>
            <person name="Ying F."/>
            <person name="Zhai J."/>
            <person name="Zhou L."/>
            <person name="Zuber A."/>
            <person name="Denarie J."/>
            <person name="Dixon R.A."/>
            <person name="May G.D."/>
            <person name="Schwartz D.C."/>
            <person name="Rogers J."/>
            <person name="Quetier F."/>
            <person name="Town C.D."/>
            <person name="Roe B.A."/>
        </authorList>
    </citation>
    <scope>NUCLEOTIDE SEQUENCE [LARGE SCALE GENOMIC DNA]</scope>
    <source>
        <strain evidence="2">A17</strain>
        <strain evidence="4 5">cv. Jemalong A17</strain>
    </source>
</reference>
<dbReference type="HOGENOM" id="CLU_027176_0_0_1"/>
<accession>A0A072V851</accession>
<evidence type="ECO:0000313" key="5">
    <source>
        <dbReference type="Proteomes" id="UP000002051"/>
    </source>
</evidence>
<dbReference type="Proteomes" id="UP000002051">
    <property type="component" value="Chromosome 2"/>
</dbReference>
<dbReference type="Gramene" id="rna9762">
    <property type="protein sequence ID" value="RHN73877.1"/>
    <property type="gene ID" value="gene9762"/>
</dbReference>
<evidence type="ECO:0000313" key="3">
    <source>
        <dbReference type="EMBL" id="RHN73877.1"/>
    </source>
</evidence>
<evidence type="ECO:0000313" key="6">
    <source>
        <dbReference type="Proteomes" id="UP000265566"/>
    </source>
</evidence>
<keyword evidence="5" id="KW-1185">Reference proteome</keyword>
<dbReference type="PANTHER" id="PTHR31790">
    <property type="entry name" value="OS02G0783600 PROTEIN"/>
    <property type="match status" value="1"/>
</dbReference>
<dbReference type="AlphaFoldDB" id="A0A072V851"/>
<dbReference type="InterPro" id="IPR013187">
    <property type="entry name" value="F-box-assoc_dom_typ3"/>
</dbReference>
<reference evidence="4" key="3">
    <citation type="submission" date="2015-04" db="UniProtKB">
        <authorList>
            <consortium name="EnsemblPlants"/>
        </authorList>
    </citation>
    <scope>IDENTIFICATION</scope>
    <source>
        <strain evidence="4">cv. Jemalong A17</strain>
    </source>
</reference>
<dbReference type="EMBL" id="PSQE01000002">
    <property type="protein sequence ID" value="RHN73877.1"/>
    <property type="molecule type" value="Genomic_DNA"/>
</dbReference>
<gene>
    <name evidence="2" type="ordered locus">MTR_2g047895</name>
    <name evidence="3" type="ORF">MtrunA17_Chr2g0303311</name>
</gene>
<dbReference type="Proteomes" id="UP000265566">
    <property type="component" value="Chromosome 2"/>
</dbReference>
<evidence type="ECO:0000313" key="4">
    <source>
        <dbReference type="EnsemblPlants" id="KEH37801"/>
    </source>
</evidence>
<dbReference type="EMBL" id="CM001218">
    <property type="protein sequence ID" value="KEH37801.1"/>
    <property type="molecule type" value="Genomic_DNA"/>
</dbReference>
<feature type="domain" description="F-box associated beta-propeller type 3" evidence="1">
    <location>
        <begin position="12"/>
        <end position="133"/>
    </location>
</feature>